<dbReference type="PANTHER" id="PTHR43775:SF37">
    <property type="entry name" value="SI:DKEY-61P9.11"/>
    <property type="match status" value="1"/>
</dbReference>
<keyword evidence="10" id="KW-1185">Reference proteome</keyword>
<evidence type="ECO:0000256" key="6">
    <source>
        <dbReference type="SAM" id="MobiDB-lite"/>
    </source>
</evidence>
<dbReference type="PANTHER" id="PTHR43775">
    <property type="entry name" value="FATTY ACID SYNTHASE"/>
    <property type="match status" value="1"/>
</dbReference>
<dbReference type="InterPro" id="IPR009081">
    <property type="entry name" value="PP-bd_ACP"/>
</dbReference>
<dbReference type="CDD" id="cd00833">
    <property type="entry name" value="PKS"/>
    <property type="match status" value="1"/>
</dbReference>
<dbReference type="InterPro" id="IPR001227">
    <property type="entry name" value="Ac_transferase_dom_sf"/>
</dbReference>
<name>A0ABN3FCG4_9ACTN</name>
<evidence type="ECO:0000259" key="8">
    <source>
        <dbReference type="PROSITE" id="PS52004"/>
    </source>
</evidence>
<dbReference type="InterPro" id="IPR014030">
    <property type="entry name" value="Ketoacyl_synth_N"/>
</dbReference>
<keyword evidence="3" id="KW-0808">Transferase</keyword>
<dbReference type="SMART" id="SM00823">
    <property type="entry name" value="PKS_PP"/>
    <property type="match status" value="1"/>
</dbReference>
<dbReference type="PROSITE" id="PS00012">
    <property type="entry name" value="PHOSPHOPANTETHEINE"/>
    <property type="match status" value="1"/>
</dbReference>
<evidence type="ECO:0000256" key="3">
    <source>
        <dbReference type="ARBA" id="ARBA00022679"/>
    </source>
</evidence>
<dbReference type="InterPro" id="IPR020841">
    <property type="entry name" value="PKS_Beta-ketoAc_synthase_dom"/>
</dbReference>
<feature type="compositionally biased region" description="Basic residues" evidence="6">
    <location>
        <begin position="833"/>
        <end position="842"/>
    </location>
</feature>
<dbReference type="InterPro" id="IPR036736">
    <property type="entry name" value="ACP-like_sf"/>
</dbReference>
<organism evidence="9 10">
    <name type="scientific">Streptomyces cuspidosporus</name>
    <dbReference type="NCBI Taxonomy" id="66882"/>
    <lineage>
        <taxon>Bacteria</taxon>
        <taxon>Bacillati</taxon>
        <taxon>Actinomycetota</taxon>
        <taxon>Actinomycetes</taxon>
        <taxon>Kitasatosporales</taxon>
        <taxon>Streptomycetaceae</taxon>
        <taxon>Streptomyces</taxon>
    </lineage>
</organism>
<evidence type="ECO:0000256" key="2">
    <source>
        <dbReference type="ARBA" id="ARBA00022553"/>
    </source>
</evidence>
<feature type="domain" description="Carrier" evidence="7">
    <location>
        <begin position="743"/>
        <end position="818"/>
    </location>
</feature>
<dbReference type="RefSeq" id="WP_346172928.1">
    <property type="nucleotide sequence ID" value="NZ_BAAASD010000002.1"/>
</dbReference>
<reference evidence="9 10" key="1">
    <citation type="journal article" date="2019" name="Int. J. Syst. Evol. Microbiol.">
        <title>The Global Catalogue of Microorganisms (GCM) 10K type strain sequencing project: providing services to taxonomists for standard genome sequencing and annotation.</title>
        <authorList>
            <consortium name="The Broad Institute Genomics Platform"/>
            <consortium name="The Broad Institute Genome Sequencing Center for Infectious Disease"/>
            <person name="Wu L."/>
            <person name="Ma J."/>
        </authorList>
    </citation>
    <scope>NUCLEOTIDE SEQUENCE [LARGE SCALE GENOMIC DNA]</scope>
    <source>
        <strain evidence="9 10">JCM 4316</strain>
    </source>
</reference>
<feature type="region of interest" description="Disordered" evidence="6">
    <location>
        <begin position="827"/>
        <end position="848"/>
    </location>
</feature>
<dbReference type="Gene3D" id="3.30.70.3290">
    <property type="match status" value="1"/>
</dbReference>
<dbReference type="InterPro" id="IPR006162">
    <property type="entry name" value="Ppantetheine_attach_site"/>
</dbReference>
<dbReference type="InterPro" id="IPR016035">
    <property type="entry name" value="Acyl_Trfase/lysoPLipase"/>
</dbReference>
<evidence type="ECO:0000313" key="10">
    <source>
        <dbReference type="Proteomes" id="UP001500253"/>
    </source>
</evidence>
<dbReference type="InterPro" id="IPR020806">
    <property type="entry name" value="PKS_PP-bd"/>
</dbReference>
<gene>
    <name evidence="9" type="ORF">GCM10010246_06250</name>
</gene>
<dbReference type="InterPro" id="IPR018201">
    <property type="entry name" value="Ketoacyl_synth_AS"/>
</dbReference>
<dbReference type="InterPro" id="IPR050091">
    <property type="entry name" value="PKS_NRPS_Biosynth_Enz"/>
</dbReference>
<keyword evidence="2" id="KW-0597">Phosphoprotein</keyword>
<dbReference type="PROSITE" id="PS50075">
    <property type="entry name" value="CARRIER"/>
    <property type="match status" value="1"/>
</dbReference>
<keyword evidence="4" id="KW-0045">Antibiotic biosynthesis</keyword>
<keyword evidence="5" id="KW-0012">Acyltransferase</keyword>
<sequence>MDQHDIRETDIAIVGMACRLPGAPSVEAFWRNLREGVESTTFLSDEELLAAGVDPQLINDPNYVKAAQLLPDIDTFDADLFRVTADEAEILDPQQRQFLECALEALEDAGYDPGAYDGTIGVYAGAGLNTYLLNNLHDRYRDASTLDDYRLMLANDKDFLATRVSYKLDLRGPSLSINTACSTSLVAVHTACLSLISGDCDAALAGAVHIKVPQRKGYRYQEGMILSPDGHCRAFDAKAQGTIVGDGVGVVVLKRLRDALDDGDFIHAVIKGTAVNNDGAAKAGYTAPTVEGQAAVIRDAQEIADCPPHTIGYVEAHGTGTPLGDPIEVTALNTVFTEDTEGVGRCAIGSVKTNIGHLDVAAGMAGLIKTSLMLRHAELVPSLNFESPNPDIDFDAGPFHVATELTDWPATDGAPRRAGVSAFGIGGTNAHVVLEAPPARPAPSEPRPAELLVLSARSPQALQRAMADLARHLRKHPELSPADVAKTLGVGRRAHRHRCAVVCSDLREAALALALADREQLITGELAGDRPDVVYGVADRLGDGGAHAVALLRELPAYRTEIQAVTGTDGGDAEALLGSDDLAAALVAQLAAARLFTAWGVRPAAVTGGPVARLVAACLAGGLTVPEALRLIEEDPATWTGVPPTPSDIPTGALLLRLQPESTASLGLHRTAHDLATVWTAGADVDWEAFYGGEQRCRVPLPHYPFERTRHWIEPEHRAARRTPAPDALPERLAAAVGHERVDIITEFVQRKIATVLGGEAGGLPETDRNLFDMGLDSLILIDVTAHLGDALGEQVDASAFVEYPTIRSFSEHLAIDLGLVEESPAQQDTIRTSRRAQRAAARRTGQA</sequence>
<dbReference type="Gene3D" id="3.40.366.10">
    <property type="entry name" value="Malonyl-Coenzyme A Acyl Carrier Protein, domain 2"/>
    <property type="match status" value="1"/>
</dbReference>
<dbReference type="InterPro" id="IPR032821">
    <property type="entry name" value="PKS_assoc"/>
</dbReference>
<dbReference type="Proteomes" id="UP001500253">
    <property type="component" value="Unassembled WGS sequence"/>
</dbReference>
<dbReference type="SUPFAM" id="SSF53901">
    <property type="entry name" value="Thiolase-like"/>
    <property type="match status" value="1"/>
</dbReference>
<dbReference type="Pfam" id="PF00550">
    <property type="entry name" value="PP-binding"/>
    <property type="match status" value="1"/>
</dbReference>
<evidence type="ECO:0000313" key="9">
    <source>
        <dbReference type="EMBL" id="GAA2327207.1"/>
    </source>
</evidence>
<protein>
    <recommendedName>
        <fullName evidence="11">Beta-ketoacyl synthase</fullName>
    </recommendedName>
</protein>
<evidence type="ECO:0000259" key="7">
    <source>
        <dbReference type="PROSITE" id="PS50075"/>
    </source>
</evidence>
<evidence type="ECO:0000256" key="5">
    <source>
        <dbReference type="ARBA" id="ARBA00023315"/>
    </source>
</evidence>
<dbReference type="SUPFAM" id="SSF47336">
    <property type="entry name" value="ACP-like"/>
    <property type="match status" value="1"/>
</dbReference>
<keyword evidence="1" id="KW-0596">Phosphopantetheine</keyword>
<dbReference type="SUPFAM" id="SSF52151">
    <property type="entry name" value="FabD/lysophospholipase-like"/>
    <property type="match status" value="1"/>
</dbReference>
<dbReference type="Pfam" id="PF02801">
    <property type="entry name" value="Ketoacyl-synt_C"/>
    <property type="match status" value="1"/>
</dbReference>
<comment type="caution">
    <text evidence="9">The sequence shown here is derived from an EMBL/GenBank/DDBJ whole genome shotgun (WGS) entry which is preliminary data.</text>
</comment>
<dbReference type="SMART" id="SM00825">
    <property type="entry name" value="PKS_KS"/>
    <property type="match status" value="1"/>
</dbReference>
<dbReference type="Gene3D" id="3.40.47.10">
    <property type="match status" value="1"/>
</dbReference>
<accession>A0ABN3FCG4</accession>
<evidence type="ECO:0008006" key="11">
    <source>
        <dbReference type="Google" id="ProtNLM"/>
    </source>
</evidence>
<dbReference type="PROSITE" id="PS52004">
    <property type="entry name" value="KS3_2"/>
    <property type="match status" value="1"/>
</dbReference>
<evidence type="ECO:0000256" key="4">
    <source>
        <dbReference type="ARBA" id="ARBA00023194"/>
    </source>
</evidence>
<proteinExistence type="predicted"/>
<dbReference type="EMBL" id="BAAASD010000002">
    <property type="protein sequence ID" value="GAA2327207.1"/>
    <property type="molecule type" value="Genomic_DNA"/>
</dbReference>
<dbReference type="InterPro" id="IPR016039">
    <property type="entry name" value="Thiolase-like"/>
</dbReference>
<evidence type="ECO:0000256" key="1">
    <source>
        <dbReference type="ARBA" id="ARBA00022450"/>
    </source>
</evidence>
<feature type="domain" description="Ketosynthase family 3 (KS3)" evidence="8">
    <location>
        <begin position="8"/>
        <end position="436"/>
    </location>
</feature>
<dbReference type="InterPro" id="IPR014031">
    <property type="entry name" value="Ketoacyl_synth_C"/>
</dbReference>
<dbReference type="Pfam" id="PF00109">
    <property type="entry name" value="ketoacyl-synt"/>
    <property type="match status" value="1"/>
</dbReference>
<dbReference type="Gene3D" id="1.10.1200.10">
    <property type="entry name" value="ACP-like"/>
    <property type="match status" value="1"/>
</dbReference>
<dbReference type="Gene3D" id="1.10.1240.100">
    <property type="match status" value="1"/>
</dbReference>
<dbReference type="Pfam" id="PF16197">
    <property type="entry name" value="KAsynt_C_assoc"/>
    <property type="match status" value="1"/>
</dbReference>
<dbReference type="PROSITE" id="PS00606">
    <property type="entry name" value="KS3_1"/>
    <property type="match status" value="1"/>
</dbReference>